<protein>
    <submittedName>
        <fullName evidence="2">Uncharacterized protein</fullName>
    </submittedName>
</protein>
<gene>
    <name evidence="2" type="ordered locus">KVU_1737</name>
</gene>
<sequence>MQPFEARNPVASARGASYGSAMTYAYVILFTLPRRRR</sequence>
<keyword evidence="3" id="KW-1185">Reference proteome</keyword>
<name>F9Y3F6_KETVW</name>
<evidence type="ECO:0000313" key="2">
    <source>
        <dbReference type="EMBL" id="AEM41576.1"/>
    </source>
</evidence>
<keyword evidence="1" id="KW-1133">Transmembrane helix</keyword>
<dbReference type="EMBL" id="CP002018">
    <property type="protein sequence ID" value="AEM41576.1"/>
    <property type="molecule type" value="Genomic_DNA"/>
</dbReference>
<feature type="transmembrane region" description="Helical" evidence="1">
    <location>
        <begin position="15"/>
        <end position="32"/>
    </location>
</feature>
<organism evidence="2 3">
    <name type="scientific">Ketogulonicigenium vulgare (strain WSH-001)</name>
    <dbReference type="NCBI Taxonomy" id="759362"/>
    <lineage>
        <taxon>Bacteria</taxon>
        <taxon>Pseudomonadati</taxon>
        <taxon>Pseudomonadota</taxon>
        <taxon>Alphaproteobacteria</taxon>
        <taxon>Rhodobacterales</taxon>
        <taxon>Roseobacteraceae</taxon>
        <taxon>Ketogulonicigenium</taxon>
    </lineage>
</organism>
<reference evidence="2 3" key="1">
    <citation type="journal article" date="2011" name="J. Bacteriol.">
        <title>Complete genome sequence of the industrial strain Ketogulonicigenium vulgare WSH-001.</title>
        <authorList>
            <person name="Liu L."/>
            <person name="Li Y."/>
            <person name="Zhang J."/>
            <person name="Zhou Z."/>
            <person name="Liu J."/>
            <person name="Li X."/>
            <person name="Zhou J."/>
            <person name="Du G."/>
            <person name="Wang L."/>
            <person name="Chen J."/>
        </authorList>
    </citation>
    <scope>NUCLEOTIDE SEQUENCE [LARGE SCALE GENOMIC DNA]</scope>
    <source>
        <strain evidence="2 3">WSH-001</strain>
    </source>
</reference>
<keyword evidence="1" id="KW-0472">Membrane</keyword>
<accession>F9Y3F6</accession>
<evidence type="ECO:0000313" key="3">
    <source>
        <dbReference type="Proteomes" id="UP000000692"/>
    </source>
</evidence>
<dbReference type="KEGG" id="kvl:KVU_1737"/>
<keyword evidence="1" id="KW-0812">Transmembrane</keyword>
<dbReference type="Proteomes" id="UP000000692">
    <property type="component" value="Chromosome"/>
</dbReference>
<proteinExistence type="predicted"/>
<dbReference type="HOGENOM" id="CLU_3344641_0_0_5"/>
<dbReference type="AlphaFoldDB" id="F9Y3F6"/>
<evidence type="ECO:0000256" key="1">
    <source>
        <dbReference type="SAM" id="Phobius"/>
    </source>
</evidence>